<dbReference type="GO" id="GO:0022857">
    <property type="term" value="F:transmembrane transporter activity"/>
    <property type="evidence" value="ECO:0007669"/>
    <property type="project" value="InterPro"/>
</dbReference>
<dbReference type="GO" id="GO:0005737">
    <property type="term" value="C:cytoplasm"/>
    <property type="evidence" value="ECO:0007669"/>
    <property type="project" value="TreeGrafter"/>
</dbReference>
<evidence type="ECO:0000313" key="17">
    <source>
        <dbReference type="Proteomes" id="UP000821837"/>
    </source>
</evidence>
<accession>A0A9D4Q9I1</accession>
<dbReference type="PANTHER" id="PTHR18952">
    <property type="entry name" value="CARBONIC ANHYDRASE"/>
    <property type="match status" value="1"/>
</dbReference>
<feature type="transmembrane region" description="Helical" evidence="14">
    <location>
        <begin position="213"/>
        <end position="236"/>
    </location>
</feature>
<comment type="cofactor">
    <cofactor evidence="1 12">
        <name>Zn(2+)</name>
        <dbReference type="ChEBI" id="CHEBI:29105"/>
    </cofactor>
</comment>
<comment type="caution">
    <text evidence="16">The sequence shown here is derived from an EMBL/GenBank/DDBJ whole genome shotgun (WGS) entry which is preliminary data.</text>
</comment>
<evidence type="ECO:0000256" key="11">
    <source>
        <dbReference type="ARBA" id="ARBA00048348"/>
    </source>
</evidence>
<gene>
    <name evidence="16" type="ORF">HPB52_011510</name>
</gene>
<dbReference type="GO" id="GO:0004089">
    <property type="term" value="F:carbonate dehydratase activity"/>
    <property type="evidence" value="ECO:0007669"/>
    <property type="project" value="UniProtKB-UniRule"/>
</dbReference>
<protein>
    <recommendedName>
        <fullName evidence="4 12">Carbonic anhydrase</fullName>
        <ecNumber evidence="4 12">4.2.1.1</ecNumber>
    </recommendedName>
</protein>
<evidence type="ECO:0000256" key="13">
    <source>
        <dbReference type="SAM" id="MobiDB-lite"/>
    </source>
</evidence>
<comment type="subcellular location">
    <subcellularLocation>
        <location evidence="2">Membrane</location>
    </subcellularLocation>
</comment>
<dbReference type="EMBL" id="JABSTV010001247">
    <property type="protein sequence ID" value="KAH7972370.1"/>
    <property type="molecule type" value="Genomic_DNA"/>
</dbReference>
<feature type="domain" description="Alpha-carbonic anhydrase" evidence="15">
    <location>
        <begin position="573"/>
        <end position="830"/>
    </location>
</feature>
<evidence type="ECO:0000256" key="1">
    <source>
        <dbReference type="ARBA" id="ARBA00001947"/>
    </source>
</evidence>
<feature type="transmembrane region" description="Helical" evidence="14">
    <location>
        <begin position="393"/>
        <end position="411"/>
    </location>
</feature>
<reference evidence="16" key="1">
    <citation type="journal article" date="2020" name="Cell">
        <title>Large-Scale Comparative Analyses of Tick Genomes Elucidate Their Genetic Diversity and Vector Capacities.</title>
        <authorList>
            <consortium name="Tick Genome and Microbiome Consortium (TIGMIC)"/>
            <person name="Jia N."/>
            <person name="Wang J."/>
            <person name="Shi W."/>
            <person name="Du L."/>
            <person name="Sun Y."/>
            <person name="Zhan W."/>
            <person name="Jiang J.F."/>
            <person name="Wang Q."/>
            <person name="Zhang B."/>
            <person name="Ji P."/>
            <person name="Bell-Sakyi L."/>
            <person name="Cui X.M."/>
            <person name="Yuan T.T."/>
            <person name="Jiang B.G."/>
            <person name="Yang W.F."/>
            <person name="Lam T.T."/>
            <person name="Chang Q.C."/>
            <person name="Ding S.J."/>
            <person name="Wang X.J."/>
            <person name="Zhu J.G."/>
            <person name="Ruan X.D."/>
            <person name="Zhao L."/>
            <person name="Wei J.T."/>
            <person name="Ye R.Z."/>
            <person name="Que T.C."/>
            <person name="Du C.H."/>
            <person name="Zhou Y.H."/>
            <person name="Cheng J.X."/>
            <person name="Dai P.F."/>
            <person name="Guo W.B."/>
            <person name="Han X.H."/>
            <person name="Huang E.J."/>
            <person name="Li L.F."/>
            <person name="Wei W."/>
            <person name="Gao Y.C."/>
            <person name="Liu J.Z."/>
            <person name="Shao H.Z."/>
            <person name="Wang X."/>
            <person name="Wang C.C."/>
            <person name="Yang T.C."/>
            <person name="Huo Q.B."/>
            <person name="Li W."/>
            <person name="Chen H.Y."/>
            <person name="Chen S.E."/>
            <person name="Zhou L.G."/>
            <person name="Ni X.B."/>
            <person name="Tian J.H."/>
            <person name="Sheng Y."/>
            <person name="Liu T."/>
            <person name="Pan Y.S."/>
            <person name="Xia L.Y."/>
            <person name="Li J."/>
            <person name="Zhao F."/>
            <person name="Cao W.C."/>
        </authorList>
    </citation>
    <scope>NUCLEOTIDE SEQUENCE</scope>
    <source>
        <strain evidence="16">Rsan-2018</strain>
    </source>
</reference>
<comment type="catalytic activity">
    <reaction evidence="11 12">
        <text>hydrogencarbonate + H(+) = CO2 + H2O</text>
        <dbReference type="Rhea" id="RHEA:10748"/>
        <dbReference type="ChEBI" id="CHEBI:15377"/>
        <dbReference type="ChEBI" id="CHEBI:15378"/>
        <dbReference type="ChEBI" id="CHEBI:16526"/>
        <dbReference type="ChEBI" id="CHEBI:17544"/>
        <dbReference type="EC" id="4.2.1.1"/>
    </reaction>
</comment>
<evidence type="ECO:0000256" key="14">
    <source>
        <dbReference type="SAM" id="Phobius"/>
    </source>
</evidence>
<reference evidence="16" key="2">
    <citation type="submission" date="2021-09" db="EMBL/GenBank/DDBJ databases">
        <authorList>
            <person name="Jia N."/>
            <person name="Wang J."/>
            <person name="Shi W."/>
            <person name="Du L."/>
            <person name="Sun Y."/>
            <person name="Zhan W."/>
            <person name="Jiang J."/>
            <person name="Wang Q."/>
            <person name="Zhang B."/>
            <person name="Ji P."/>
            <person name="Sakyi L.B."/>
            <person name="Cui X."/>
            <person name="Yuan T."/>
            <person name="Jiang B."/>
            <person name="Yang W."/>
            <person name="Lam T.T.-Y."/>
            <person name="Chang Q."/>
            <person name="Ding S."/>
            <person name="Wang X."/>
            <person name="Zhu J."/>
            <person name="Ruan X."/>
            <person name="Zhao L."/>
            <person name="Wei J."/>
            <person name="Que T."/>
            <person name="Du C."/>
            <person name="Cheng J."/>
            <person name="Dai P."/>
            <person name="Han X."/>
            <person name="Huang E."/>
            <person name="Gao Y."/>
            <person name="Liu J."/>
            <person name="Shao H."/>
            <person name="Ye R."/>
            <person name="Li L."/>
            <person name="Wei W."/>
            <person name="Wang X."/>
            <person name="Wang C."/>
            <person name="Huo Q."/>
            <person name="Li W."/>
            <person name="Guo W."/>
            <person name="Chen H."/>
            <person name="Chen S."/>
            <person name="Zhou L."/>
            <person name="Zhou L."/>
            <person name="Ni X."/>
            <person name="Tian J."/>
            <person name="Zhou Y."/>
            <person name="Sheng Y."/>
            <person name="Liu T."/>
            <person name="Pan Y."/>
            <person name="Xia L."/>
            <person name="Li J."/>
            <person name="Zhao F."/>
            <person name="Cao W."/>
        </authorList>
    </citation>
    <scope>NUCLEOTIDE SEQUENCE</scope>
    <source>
        <strain evidence="16">Rsan-2018</strain>
        <tissue evidence="16">Larvae</tissue>
    </source>
</reference>
<dbReference type="PROSITE" id="PS00162">
    <property type="entry name" value="ALPHA_CA_1"/>
    <property type="match status" value="1"/>
</dbReference>
<dbReference type="CDD" id="cd00326">
    <property type="entry name" value="alpha_CA"/>
    <property type="match status" value="1"/>
</dbReference>
<keyword evidence="17" id="KW-1185">Reference proteome</keyword>
<keyword evidence="6 12" id="KW-0479">Metal-binding</keyword>
<feature type="transmembrane region" description="Helical" evidence="14">
    <location>
        <begin position="189"/>
        <end position="207"/>
    </location>
</feature>
<dbReference type="InterPro" id="IPR005828">
    <property type="entry name" value="MFS_sugar_transport-like"/>
</dbReference>
<dbReference type="VEuPathDB" id="VectorBase:RSAN_029509"/>
<keyword evidence="9 14" id="KW-0472">Membrane</keyword>
<feature type="transmembrane region" description="Helical" evidence="14">
    <location>
        <begin position="362"/>
        <end position="381"/>
    </location>
</feature>
<evidence type="ECO:0000256" key="2">
    <source>
        <dbReference type="ARBA" id="ARBA00004370"/>
    </source>
</evidence>
<dbReference type="GO" id="GO:0008270">
    <property type="term" value="F:zinc ion binding"/>
    <property type="evidence" value="ECO:0007669"/>
    <property type="project" value="UniProtKB-UniRule"/>
</dbReference>
<dbReference type="InterPro" id="IPR001148">
    <property type="entry name" value="CA_dom"/>
</dbReference>
<dbReference type="PROSITE" id="PS51144">
    <property type="entry name" value="ALPHA_CA_2"/>
    <property type="match status" value="1"/>
</dbReference>
<organism evidence="16 17">
    <name type="scientific">Rhipicephalus sanguineus</name>
    <name type="common">Brown dog tick</name>
    <name type="synonym">Ixodes sanguineus</name>
    <dbReference type="NCBI Taxonomy" id="34632"/>
    <lineage>
        <taxon>Eukaryota</taxon>
        <taxon>Metazoa</taxon>
        <taxon>Ecdysozoa</taxon>
        <taxon>Arthropoda</taxon>
        <taxon>Chelicerata</taxon>
        <taxon>Arachnida</taxon>
        <taxon>Acari</taxon>
        <taxon>Parasitiformes</taxon>
        <taxon>Ixodida</taxon>
        <taxon>Ixodoidea</taxon>
        <taxon>Ixodidae</taxon>
        <taxon>Rhipicephalinae</taxon>
        <taxon>Rhipicephalus</taxon>
        <taxon>Rhipicephalus</taxon>
    </lineage>
</organism>
<evidence type="ECO:0000313" key="16">
    <source>
        <dbReference type="EMBL" id="KAH7972370.1"/>
    </source>
</evidence>
<dbReference type="EC" id="4.2.1.1" evidence="4 12"/>
<comment type="function">
    <text evidence="12">Reversible hydration of carbon dioxide.</text>
</comment>
<sequence>MMMNVPEGTPVDSSVSALEQARCIPPSKLRQEYLDLLELVGHGCFQLRILFCAHLSLVMVLFHQWSTHALTQPVDHWCKPPALFAHLTRDQWLNVSVPVVEDSHGNRRHSQCAMYDLSTIVFNGSRLEVPCDGWDYDLPPDTSTLVSKWDLVCDRAPYVLMTHVYYTVGGVLGAPLVGQLADRVGRRPVVFGALLLSMVSVFTATAADSFPAFVVAHVLIALCTSTVYFLTSILLFESSSSAYRTLYIAAAETGAPLMQAASMSPWLQRMDLRFTRIALVVSMIVLSLAFHAVAESPRWLLAVGQYDALTAVLTRIAQENDVEIGDVWRLVHYAEVVKPLQAGMPFQLSDVLLLPELRARTVALSVLWFWCFFAQYSIALVRPNAATSPSQIVPMLLLLVPVYAAGYPLVTRWPRRTSLHMALMVASTVAVAAGAAHYSENALVAEHIVDLLLAAVQLCLLVAKLLAYECFPSAVRATAVHVVVAAGCLGQGMAQFLVDVARVADATSALLIMAVGLLTCEMAVRWLPETKDVELPEVQGDVLAQGSHPQQASSPSKEEMLPAKRTSSTQPCSSRQASKTTARNTKRIGNKQSPVNIVTKDVTPDPYLRDNPLQWEDTGLRGTSISNNGNTWQVSVKAAGPNLRGGPLQHDYQMEMLHAHWGKTNDSGSEHAVDGKRYAGELHLVHFNADKCKSFLEAASSEEGLVVVAVFLIEGAAHPLLKSVVDCIPYIKHKGMKCVLQQTLDVSLLIPAGSTYWTYEGSLTTPPWYENVTWIVYKQPIEVSPAQLAAFRTLMSYEERVDPQKSSDGPIECNVRATQPLKRRIVREPLKKQEEATHLS</sequence>
<evidence type="ECO:0000259" key="15">
    <source>
        <dbReference type="PROSITE" id="PS51144"/>
    </source>
</evidence>
<dbReference type="PANTHER" id="PTHR18952:SF141">
    <property type="entry name" value="CARBONIC ANHYDRASE"/>
    <property type="match status" value="1"/>
</dbReference>
<evidence type="ECO:0000256" key="8">
    <source>
        <dbReference type="ARBA" id="ARBA00022989"/>
    </source>
</evidence>
<proteinExistence type="inferred from homology"/>
<keyword evidence="10 12" id="KW-0456">Lyase</keyword>
<dbReference type="InterPro" id="IPR036398">
    <property type="entry name" value="CA_dom_sf"/>
</dbReference>
<evidence type="ECO:0000256" key="6">
    <source>
        <dbReference type="ARBA" id="ARBA00022723"/>
    </source>
</evidence>
<keyword evidence="5 14" id="KW-0812">Transmembrane</keyword>
<dbReference type="AlphaFoldDB" id="A0A9D4Q9I1"/>
<dbReference type="Pfam" id="PF00083">
    <property type="entry name" value="Sugar_tr"/>
    <property type="match status" value="1"/>
</dbReference>
<evidence type="ECO:0000256" key="7">
    <source>
        <dbReference type="ARBA" id="ARBA00022833"/>
    </source>
</evidence>
<dbReference type="InterPro" id="IPR023561">
    <property type="entry name" value="Carbonic_anhydrase_a-class"/>
</dbReference>
<evidence type="ECO:0000256" key="5">
    <source>
        <dbReference type="ARBA" id="ARBA00022692"/>
    </source>
</evidence>
<dbReference type="InterPro" id="IPR036259">
    <property type="entry name" value="MFS_trans_sf"/>
</dbReference>
<feature type="region of interest" description="Disordered" evidence="13">
    <location>
        <begin position="545"/>
        <end position="613"/>
    </location>
</feature>
<keyword evidence="8 14" id="KW-1133">Transmembrane helix</keyword>
<evidence type="ECO:0000256" key="12">
    <source>
        <dbReference type="RuleBase" id="RU367011"/>
    </source>
</evidence>
<dbReference type="Gene3D" id="1.20.1250.20">
    <property type="entry name" value="MFS general substrate transporter like domains"/>
    <property type="match status" value="1"/>
</dbReference>
<dbReference type="SUPFAM" id="SSF103473">
    <property type="entry name" value="MFS general substrate transporter"/>
    <property type="match status" value="1"/>
</dbReference>
<evidence type="ECO:0000256" key="10">
    <source>
        <dbReference type="ARBA" id="ARBA00023239"/>
    </source>
</evidence>
<dbReference type="SUPFAM" id="SSF51069">
    <property type="entry name" value="Carbonic anhydrase"/>
    <property type="match status" value="1"/>
</dbReference>
<keyword evidence="7 12" id="KW-0862">Zinc</keyword>
<feature type="compositionally biased region" description="Polar residues" evidence="13">
    <location>
        <begin position="565"/>
        <end position="583"/>
    </location>
</feature>
<feature type="transmembrane region" description="Helical" evidence="14">
    <location>
        <begin position="274"/>
        <end position="294"/>
    </location>
</feature>
<evidence type="ECO:0000256" key="9">
    <source>
        <dbReference type="ARBA" id="ARBA00023136"/>
    </source>
</evidence>
<dbReference type="Pfam" id="PF00194">
    <property type="entry name" value="Carb_anhydrase"/>
    <property type="match status" value="1"/>
</dbReference>
<dbReference type="GO" id="GO:0016020">
    <property type="term" value="C:membrane"/>
    <property type="evidence" value="ECO:0007669"/>
    <property type="project" value="UniProtKB-SubCell"/>
</dbReference>
<dbReference type="Gene3D" id="3.10.200.10">
    <property type="entry name" value="Alpha carbonic anhydrase"/>
    <property type="match status" value="1"/>
</dbReference>
<evidence type="ECO:0000256" key="3">
    <source>
        <dbReference type="ARBA" id="ARBA00010718"/>
    </source>
</evidence>
<name>A0A9D4Q9I1_RHISA</name>
<dbReference type="Proteomes" id="UP000821837">
    <property type="component" value="Chromosome 11"/>
</dbReference>
<dbReference type="VEuPathDB" id="VectorBase:RSAN_053367"/>
<dbReference type="InterPro" id="IPR018338">
    <property type="entry name" value="Carbonic_anhydrase_a-class_CS"/>
</dbReference>
<evidence type="ECO:0000256" key="4">
    <source>
        <dbReference type="ARBA" id="ARBA00012925"/>
    </source>
</evidence>
<dbReference type="SMART" id="SM01057">
    <property type="entry name" value="Carb_anhydrase"/>
    <property type="match status" value="1"/>
</dbReference>
<comment type="similarity">
    <text evidence="3 12">Belongs to the alpha-carbonic anhydrase family.</text>
</comment>